<dbReference type="Gene3D" id="3.30.70.100">
    <property type="match status" value="1"/>
</dbReference>
<dbReference type="NCBIfam" id="TIGR00003">
    <property type="entry name" value="copper ion binding protein"/>
    <property type="match status" value="1"/>
</dbReference>
<reference evidence="6 7" key="1">
    <citation type="submission" date="2021-03" db="EMBL/GenBank/DDBJ databases">
        <title>Comparative Genomics and Metabolomics in the genus Turicibacter.</title>
        <authorList>
            <person name="Maki J."/>
            <person name="Looft T."/>
        </authorList>
    </citation>
    <scope>NUCLEOTIDE SEQUENCE</scope>
    <source>
        <strain evidence="6">ISU324</strain>
        <strain evidence="5 7">MMM721</strain>
    </source>
</reference>
<dbReference type="Proteomes" id="UP001058072">
    <property type="component" value="Chromosome"/>
</dbReference>
<evidence type="ECO:0000313" key="6">
    <source>
        <dbReference type="EMBL" id="UUF09181.1"/>
    </source>
</evidence>
<dbReference type="PROSITE" id="PS50846">
    <property type="entry name" value="HMA_2"/>
    <property type="match status" value="1"/>
</dbReference>
<dbReference type="InterPro" id="IPR036163">
    <property type="entry name" value="HMA_dom_sf"/>
</dbReference>
<evidence type="ECO:0000256" key="2">
    <source>
        <dbReference type="ARBA" id="ARBA00022723"/>
    </source>
</evidence>
<name>A0A9Q9CL37_9FIRM</name>
<keyword evidence="7" id="KW-1185">Reference proteome</keyword>
<dbReference type="SUPFAM" id="SSF55008">
    <property type="entry name" value="HMA, heavy metal-associated domain"/>
    <property type="match status" value="1"/>
</dbReference>
<keyword evidence="3" id="KW-0186">Copper</keyword>
<evidence type="ECO:0000313" key="8">
    <source>
        <dbReference type="Proteomes" id="UP001058072"/>
    </source>
</evidence>
<dbReference type="InterPro" id="IPR006121">
    <property type="entry name" value="HMA_dom"/>
</dbReference>
<sequence length="69" mass="7693">MKSVVLKVNGMSCQHCVNSIHDAVAQIVGVKQVKVDLKSKLVEVEYDQSFTNELLIVECIEDQGFDVQL</sequence>
<evidence type="ECO:0000259" key="4">
    <source>
        <dbReference type="PROSITE" id="PS50846"/>
    </source>
</evidence>
<feature type="domain" description="HMA" evidence="4">
    <location>
        <begin position="2"/>
        <end position="68"/>
    </location>
</feature>
<dbReference type="FunFam" id="3.30.70.100:FF:000001">
    <property type="entry name" value="ATPase copper transporting beta"/>
    <property type="match status" value="1"/>
</dbReference>
<dbReference type="GO" id="GO:0006825">
    <property type="term" value="P:copper ion transport"/>
    <property type="evidence" value="ECO:0007669"/>
    <property type="project" value="InterPro"/>
</dbReference>
<dbReference type="PANTHER" id="PTHR46594:SF4">
    <property type="entry name" value="P-TYPE CATION-TRANSPORTING ATPASE"/>
    <property type="match status" value="1"/>
</dbReference>
<dbReference type="PANTHER" id="PTHR46594">
    <property type="entry name" value="P-TYPE CATION-TRANSPORTING ATPASE"/>
    <property type="match status" value="1"/>
</dbReference>
<dbReference type="InterPro" id="IPR006122">
    <property type="entry name" value="HMA_Cu_ion-bd"/>
</dbReference>
<dbReference type="CDD" id="cd00371">
    <property type="entry name" value="HMA"/>
    <property type="match status" value="1"/>
</dbReference>
<dbReference type="PRINTS" id="PR00944">
    <property type="entry name" value="CUEXPORT"/>
</dbReference>
<dbReference type="RefSeq" id="WP_055275545.1">
    <property type="nucleotide sequence ID" value="NZ_CP071249.1"/>
</dbReference>
<gene>
    <name evidence="5" type="ORF">J0J69_09770</name>
    <name evidence="6" type="ORF">J0J70_04115</name>
</gene>
<dbReference type="EMBL" id="CP071250">
    <property type="protein sequence ID" value="UUF09181.1"/>
    <property type="molecule type" value="Genomic_DNA"/>
</dbReference>
<dbReference type="Pfam" id="PF00403">
    <property type="entry name" value="HMA"/>
    <property type="match status" value="1"/>
</dbReference>
<dbReference type="GO" id="GO:0005507">
    <property type="term" value="F:copper ion binding"/>
    <property type="evidence" value="ECO:0007669"/>
    <property type="project" value="InterPro"/>
</dbReference>
<keyword evidence="2" id="KW-0479">Metal-binding</keyword>
<dbReference type="Proteomes" id="UP001058016">
    <property type="component" value="Chromosome"/>
</dbReference>
<dbReference type="EMBL" id="CP071249">
    <property type="protein sequence ID" value="UUF05367.1"/>
    <property type="molecule type" value="Genomic_DNA"/>
</dbReference>
<dbReference type="PROSITE" id="PS01047">
    <property type="entry name" value="HMA_1"/>
    <property type="match status" value="1"/>
</dbReference>
<dbReference type="InterPro" id="IPR017969">
    <property type="entry name" value="Heavy-metal-associated_CS"/>
</dbReference>
<evidence type="ECO:0000313" key="5">
    <source>
        <dbReference type="EMBL" id="UUF05367.1"/>
    </source>
</evidence>
<accession>A0A9Q9CL37</accession>
<evidence type="ECO:0000256" key="3">
    <source>
        <dbReference type="ARBA" id="ARBA00023008"/>
    </source>
</evidence>
<proteinExistence type="predicted"/>
<dbReference type="InterPro" id="IPR000428">
    <property type="entry name" value="Cu-bd"/>
</dbReference>
<evidence type="ECO:0000256" key="1">
    <source>
        <dbReference type="ARBA" id="ARBA00015313"/>
    </source>
</evidence>
<dbReference type="AlphaFoldDB" id="A0A9Q9CL37"/>
<organism evidence="6 8">
    <name type="scientific">Turicibacter bilis</name>
    <dbReference type="NCBI Taxonomy" id="2735723"/>
    <lineage>
        <taxon>Bacteria</taxon>
        <taxon>Bacillati</taxon>
        <taxon>Bacillota</taxon>
        <taxon>Erysipelotrichia</taxon>
        <taxon>Erysipelotrichales</taxon>
        <taxon>Turicibacteraceae</taxon>
        <taxon>Turicibacter</taxon>
    </lineage>
</organism>
<evidence type="ECO:0000313" key="7">
    <source>
        <dbReference type="Proteomes" id="UP001058016"/>
    </source>
</evidence>
<protein>
    <recommendedName>
        <fullName evidence="1">Copper chaperone CopZ</fullName>
    </recommendedName>
</protein>